<keyword evidence="2" id="KW-1185">Reference proteome</keyword>
<accession>A0ACB9LJY6</accession>
<name>A0ACB9LJY6_9MYRT</name>
<evidence type="ECO:0000313" key="1">
    <source>
        <dbReference type="EMBL" id="KAI4311571.1"/>
    </source>
</evidence>
<proteinExistence type="predicted"/>
<comment type="caution">
    <text evidence="1">The sequence shown here is derived from an EMBL/GenBank/DDBJ whole genome shotgun (WGS) entry which is preliminary data.</text>
</comment>
<reference evidence="2" key="1">
    <citation type="journal article" date="2023" name="Front. Plant Sci.">
        <title>Chromosomal-level genome assembly of Melastoma candidum provides insights into trichome evolution.</title>
        <authorList>
            <person name="Zhong Y."/>
            <person name="Wu W."/>
            <person name="Sun C."/>
            <person name="Zou P."/>
            <person name="Liu Y."/>
            <person name="Dai S."/>
            <person name="Zhou R."/>
        </authorList>
    </citation>
    <scope>NUCLEOTIDE SEQUENCE [LARGE SCALE GENOMIC DNA]</scope>
</reference>
<protein>
    <submittedName>
        <fullName evidence="1">Uncharacterized protein</fullName>
    </submittedName>
</protein>
<sequence length="103" mass="11275">MPSPNRPPQPPDVLGSSGDGTLLLATRAQLLTTPFSRHPRSDCSNSEPYLLRRTEAQRRQSVAAPPLLTSLSSIGAPVSEHSGFILVKLKDLSRWVANDFKIR</sequence>
<evidence type="ECO:0000313" key="2">
    <source>
        <dbReference type="Proteomes" id="UP001057402"/>
    </source>
</evidence>
<dbReference type="EMBL" id="CM042890">
    <property type="protein sequence ID" value="KAI4311571.1"/>
    <property type="molecule type" value="Genomic_DNA"/>
</dbReference>
<organism evidence="1 2">
    <name type="scientific">Melastoma candidum</name>
    <dbReference type="NCBI Taxonomy" id="119954"/>
    <lineage>
        <taxon>Eukaryota</taxon>
        <taxon>Viridiplantae</taxon>
        <taxon>Streptophyta</taxon>
        <taxon>Embryophyta</taxon>
        <taxon>Tracheophyta</taxon>
        <taxon>Spermatophyta</taxon>
        <taxon>Magnoliopsida</taxon>
        <taxon>eudicotyledons</taxon>
        <taxon>Gunneridae</taxon>
        <taxon>Pentapetalae</taxon>
        <taxon>rosids</taxon>
        <taxon>malvids</taxon>
        <taxon>Myrtales</taxon>
        <taxon>Melastomataceae</taxon>
        <taxon>Melastomatoideae</taxon>
        <taxon>Melastomateae</taxon>
        <taxon>Melastoma</taxon>
    </lineage>
</organism>
<gene>
    <name evidence="1" type="ORF">MLD38_036458</name>
</gene>
<dbReference type="Proteomes" id="UP001057402">
    <property type="component" value="Chromosome 11"/>
</dbReference>